<dbReference type="CDD" id="cd04301">
    <property type="entry name" value="NAT_SF"/>
    <property type="match status" value="1"/>
</dbReference>
<evidence type="ECO:0000313" key="3">
    <source>
        <dbReference type="Proteomes" id="UP000658980"/>
    </source>
</evidence>
<protein>
    <submittedName>
        <fullName evidence="2">GNAT family N-acetyltransferase</fullName>
    </submittedName>
</protein>
<sequence>MKIKLEKATALDAPAILAMQKAAFLPLLEQYQDHDTNPVNETLERVLGRISDPASIYYKIVAKEYMVGAIRIKWEEERRFWVSPLFVDPLYQGLGIAQKAMEQVELLHAEAETWELATILEEEGNCRFYEKLGYLATGVTNQLNDNATLDYFKKTAKDVI</sequence>
<accession>A0ABR8WCC1</accession>
<dbReference type="EMBL" id="JACSPU010000002">
    <property type="protein sequence ID" value="MBD8014411.1"/>
    <property type="molecule type" value="Genomic_DNA"/>
</dbReference>
<name>A0ABR8WCC1_9BACL</name>
<evidence type="ECO:0000313" key="2">
    <source>
        <dbReference type="EMBL" id="MBD8014411.1"/>
    </source>
</evidence>
<dbReference type="InterPro" id="IPR016181">
    <property type="entry name" value="Acyl_CoA_acyltransferase"/>
</dbReference>
<comment type="caution">
    <text evidence="2">The sequence shown here is derived from an EMBL/GenBank/DDBJ whole genome shotgun (WGS) entry which is preliminary data.</text>
</comment>
<dbReference type="RefSeq" id="WP_191714646.1">
    <property type="nucleotide sequence ID" value="NZ_JACSPU010000002.1"/>
</dbReference>
<dbReference type="Proteomes" id="UP000658980">
    <property type="component" value="Unassembled WGS sequence"/>
</dbReference>
<dbReference type="Pfam" id="PF00583">
    <property type="entry name" value="Acetyltransf_1"/>
    <property type="match status" value="1"/>
</dbReference>
<dbReference type="SUPFAM" id="SSF55729">
    <property type="entry name" value="Acyl-CoA N-acyltransferases (Nat)"/>
    <property type="match status" value="1"/>
</dbReference>
<organism evidence="2 3">
    <name type="scientific">Planococcus wigleyi</name>
    <dbReference type="NCBI Taxonomy" id="2762216"/>
    <lineage>
        <taxon>Bacteria</taxon>
        <taxon>Bacillati</taxon>
        <taxon>Bacillota</taxon>
        <taxon>Bacilli</taxon>
        <taxon>Bacillales</taxon>
        <taxon>Caryophanaceae</taxon>
        <taxon>Planococcus</taxon>
    </lineage>
</organism>
<dbReference type="Gene3D" id="3.40.630.30">
    <property type="match status" value="1"/>
</dbReference>
<dbReference type="InterPro" id="IPR000182">
    <property type="entry name" value="GNAT_dom"/>
</dbReference>
<keyword evidence="3" id="KW-1185">Reference proteome</keyword>
<reference evidence="2 3" key="1">
    <citation type="submission" date="2020-08" db="EMBL/GenBank/DDBJ databases">
        <title>A Genomic Blueprint of the Chicken Gut Microbiome.</title>
        <authorList>
            <person name="Gilroy R."/>
            <person name="Ravi A."/>
            <person name="Getino M."/>
            <person name="Pursley I."/>
            <person name="Horton D.L."/>
            <person name="Alikhan N.-F."/>
            <person name="Baker D."/>
            <person name="Gharbi K."/>
            <person name="Hall N."/>
            <person name="Watson M."/>
            <person name="Adriaenssens E.M."/>
            <person name="Foster-Nyarko E."/>
            <person name="Jarju S."/>
            <person name="Secka A."/>
            <person name="Antonio M."/>
            <person name="Oren A."/>
            <person name="Chaudhuri R."/>
            <person name="La Ragione R.M."/>
            <person name="Hildebrand F."/>
            <person name="Pallen M.J."/>
        </authorList>
    </citation>
    <scope>NUCLEOTIDE SEQUENCE [LARGE SCALE GENOMIC DNA]</scope>
    <source>
        <strain evidence="2 3">Sa1BUA13</strain>
    </source>
</reference>
<proteinExistence type="predicted"/>
<dbReference type="PROSITE" id="PS51186">
    <property type="entry name" value="GNAT"/>
    <property type="match status" value="1"/>
</dbReference>
<gene>
    <name evidence="2" type="ORF">H9630_06210</name>
</gene>
<evidence type="ECO:0000259" key="1">
    <source>
        <dbReference type="PROSITE" id="PS51186"/>
    </source>
</evidence>
<feature type="domain" description="N-acetyltransferase" evidence="1">
    <location>
        <begin position="3"/>
        <end position="156"/>
    </location>
</feature>